<accession>A0A6J7I0F4</accession>
<dbReference type="EC" id="2.7.1.148" evidence="2"/>
<dbReference type="InterPro" id="IPR006204">
    <property type="entry name" value="GHMP_kinase_N_dom"/>
</dbReference>
<dbReference type="NCBIfam" id="NF002870">
    <property type="entry name" value="PRK03188.1"/>
    <property type="match status" value="1"/>
</dbReference>
<dbReference type="AlphaFoldDB" id="A0A6J7I0F4"/>
<evidence type="ECO:0000256" key="5">
    <source>
        <dbReference type="ARBA" id="ARBA00022777"/>
    </source>
</evidence>
<evidence type="ECO:0000256" key="6">
    <source>
        <dbReference type="ARBA" id="ARBA00022840"/>
    </source>
</evidence>
<dbReference type="Pfam" id="PF00288">
    <property type="entry name" value="GHMP_kinases_N"/>
    <property type="match status" value="1"/>
</dbReference>
<dbReference type="InterPro" id="IPR004424">
    <property type="entry name" value="IspE"/>
</dbReference>
<dbReference type="GO" id="GO:0050515">
    <property type="term" value="F:4-(cytidine 5'-diphospho)-2-C-methyl-D-erythritol kinase activity"/>
    <property type="evidence" value="ECO:0007669"/>
    <property type="project" value="UniProtKB-EC"/>
</dbReference>
<dbReference type="InterPro" id="IPR020568">
    <property type="entry name" value="Ribosomal_Su5_D2-typ_SF"/>
</dbReference>
<evidence type="ECO:0000256" key="1">
    <source>
        <dbReference type="ARBA" id="ARBA00009684"/>
    </source>
</evidence>
<reference evidence="11" key="1">
    <citation type="submission" date="2020-05" db="EMBL/GenBank/DDBJ databases">
        <authorList>
            <person name="Chiriac C."/>
            <person name="Salcher M."/>
            <person name="Ghai R."/>
            <person name="Kavagutti S V."/>
        </authorList>
    </citation>
    <scope>NUCLEOTIDE SEQUENCE</scope>
</reference>
<evidence type="ECO:0000256" key="2">
    <source>
        <dbReference type="ARBA" id="ARBA00012052"/>
    </source>
</evidence>
<keyword evidence="6" id="KW-0067">ATP-binding</keyword>
<feature type="domain" description="GHMP kinase C-terminal" evidence="9">
    <location>
        <begin position="208"/>
        <end position="281"/>
    </location>
</feature>
<keyword evidence="4" id="KW-0547">Nucleotide-binding</keyword>
<organism evidence="11">
    <name type="scientific">freshwater metagenome</name>
    <dbReference type="NCBI Taxonomy" id="449393"/>
    <lineage>
        <taxon>unclassified sequences</taxon>
        <taxon>metagenomes</taxon>
        <taxon>ecological metagenomes</taxon>
    </lineage>
</organism>
<dbReference type="EMBL" id="CAFBND010000001">
    <property type="protein sequence ID" value="CAB4924245.1"/>
    <property type="molecule type" value="Genomic_DNA"/>
</dbReference>
<evidence type="ECO:0000256" key="3">
    <source>
        <dbReference type="ARBA" id="ARBA00022679"/>
    </source>
</evidence>
<dbReference type="PANTHER" id="PTHR43527:SF2">
    <property type="entry name" value="4-DIPHOSPHOCYTIDYL-2-C-METHYL-D-ERYTHRITOL KINASE, CHLOROPLASTIC"/>
    <property type="match status" value="1"/>
</dbReference>
<dbReference type="InterPro" id="IPR013750">
    <property type="entry name" value="GHMP_kinase_C_dom"/>
</dbReference>
<dbReference type="Gene3D" id="3.30.70.890">
    <property type="entry name" value="GHMP kinase, C-terminal domain"/>
    <property type="match status" value="1"/>
</dbReference>
<dbReference type="PANTHER" id="PTHR43527">
    <property type="entry name" value="4-DIPHOSPHOCYTIDYL-2-C-METHYL-D-ERYTHRITOL KINASE, CHLOROPLASTIC"/>
    <property type="match status" value="1"/>
</dbReference>
<dbReference type="EMBL" id="CAFBIZ010000270">
    <property type="protein sequence ID" value="CAB4852442.1"/>
    <property type="molecule type" value="Genomic_DNA"/>
</dbReference>
<name>A0A6J7I0F4_9ZZZZ</name>
<proteinExistence type="inferred from homology"/>
<evidence type="ECO:0000313" key="10">
    <source>
        <dbReference type="EMBL" id="CAB4852442.1"/>
    </source>
</evidence>
<keyword evidence="3" id="KW-0808">Transferase</keyword>
<dbReference type="GO" id="GO:0016114">
    <property type="term" value="P:terpenoid biosynthetic process"/>
    <property type="evidence" value="ECO:0007669"/>
    <property type="project" value="InterPro"/>
</dbReference>
<dbReference type="NCBIfam" id="TIGR00154">
    <property type="entry name" value="ispE"/>
    <property type="match status" value="1"/>
</dbReference>
<evidence type="ECO:0000259" key="9">
    <source>
        <dbReference type="Pfam" id="PF08544"/>
    </source>
</evidence>
<dbReference type="Gene3D" id="3.30.230.10">
    <property type="match status" value="1"/>
</dbReference>
<dbReference type="GO" id="GO:0005524">
    <property type="term" value="F:ATP binding"/>
    <property type="evidence" value="ECO:0007669"/>
    <property type="project" value="UniProtKB-KW"/>
</dbReference>
<dbReference type="HAMAP" id="MF_00061">
    <property type="entry name" value="IspE"/>
    <property type="match status" value="1"/>
</dbReference>
<protein>
    <recommendedName>
        <fullName evidence="2">4-(cytidine 5'-diphospho)-2-C-methyl-D-erythritol kinase</fullName>
        <ecNumber evidence="2">2.7.1.148</ecNumber>
    </recommendedName>
    <alternativeName>
        <fullName evidence="7">4-(cytidine-5'-diphospho)-2-C-methyl-D-erythritol kinase</fullName>
    </alternativeName>
</protein>
<dbReference type="InterPro" id="IPR014721">
    <property type="entry name" value="Ribsml_uS5_D2-typ_fold_subgr"/>
</dbReference>
<comment type="similarity">
    <text evidence="1">Belongs to the GHMP kinase family. IspE subfamily.</text>
</comment>
<evidence type="ECO:0000259" key="8">
    <source>
        <dbReference type="Pfam" id="PF00288"/>
    </source>
</evidence>
<evidence type="ECO:0000313" key="12">
    <source>
        <dbReference type="EMBL" id="CAB5025556.1"/>
    </source>
</evidence>
<dbReference type="PIRSF" id="PIRSF010376">
    <property type="entry name" value="IspE"/>
    <property type="match status" value="1"/>
</dbReference>
<evidence type="ECO:0000256" key="4">
    <source>
        <dbReference type="ARBA" id="ARBA00022741"/>
    </source>
</evidence>
<dbReference type="SUPFAM" id="SSF55060">
    <property type="entry name" value="GHMP Kinase, C-terminal domain"/>
    <property type="match status" value="1"/>
</dbReference>
<dbReference type="SUPFAM" id="SSF54211">
    <property type="entry name" value="Ribosomal protein S5 domain 2-like"/>
    <property type="match status" value="1"/>
</dbReference>
<keyword evidence="5" id="KW-0418">Kinase</keyword>
<evidence type="ECO:0000256" key="7">
    <source>
        <dbReference type="ARBA" id="ARBA00032554"/>
    </source>
</evidence>
<dbReference type="EMBL" id="CAFBPU010000008">
    <property type="protein sequence ID" value="CAB5025556.1"/>
    <property type="molecule type" value="Genomic_DNA"/>
</dbReference>
<sequence length="307" mass="31541">MLASVTVRAPAKVNLSLGVGSLRPDGYHGLATVFHAVGLYDDLVATPMPEGSGLQLHVEGEGAKLVPLDDTNLASRAVHALVPHGASRDVSLTIRKGIPVAGGMAGGSADAAATLVALDSLFDLGLSREDLMEIGAGLGSDVPFSLHGGTAVGSDRGTELTTALVRGSYHWVIVFAEGGLSTPNVYRECDRLRGGDQVADPVVPDQVMSALRAGDPVALGRALHNDLQPAALSLRPQLAHVLRAGEEYGALGGMVSGSGPTCAFLARDDEHALDLAVAFTASGVCRTVKRASGPVQGARVVDQRISH</sequence>
<dbReference type="InterPro" id="IPR036554">
    <property type="entry name" value="GHMP_kinase_C_sf"/>
</dbReference>
<feature type="domain" description="GHMP kinase N-terminal" evidence="8">
    <location>
        <begin position="72"/>
        <end position="149"/>
    </location>
</feature>
<dbReference type="Pfam" id="PF08544">
    <property type="entry name" value="GHMP_kinases_C"/>
    <property type="match status" value="1"/>
</dbReference>
<gene>
    <name evidence="10" type="ORF">UFOPK3268_01663</name>
    <name evidence="11" type="ORF">UFOPK3752_00025</name>
    <name evidence="12" type="ORF">UFOPK4150_00515</name>
</gene>
<evidence type="ECO:0000313" key="11">
    <source>
        <dbReference type="EMBL" id="CAB4924245.1"/>
    </source>
</evidence>